<dbReference type="Gene3D" id="3.60.15.30">
    <property type="entry name" value="Metallo-beta-lactamase domain"/>
    <property type="match status" value="1"/>
</dbReference>
<dbReference type="SMART" id="SM00849">
    <property type="entry name" value="Lactamase_B"/>
    <property type="match status" value="1"/>
</dbReference>
<accession>A0A6J6D240</accession>
<gene>
    <name evidence="2" type="ORF">UFOPK1619_00149</name>
</gene>
<proteinExistence type="predicted"/>
<dbReference type="PANTHER" id="PTHR43223">
    <property type="entry name" value="ALKYL/ARYL-SULFATASE"/>
    <property type="match status" value="1"/>
</dbReference>
<evidence type="ECO:0000313" key="2">
    <source>
        <dbReference type="EMBL" id="CAB4557395.1"/>
    </source>
</evidence>
<organism evidence="2">
    <name type="scientific">freshwater metagenome</name>
    <dbReference type="NCBI Taxonomy" id="449393"/>
    <lineage>
        <taxon>unclassified sequences</taxon>
        <taxon>metagenomes</taxon>
        <taxon>ecological metagenomes</taxon>
    </lineage>
</organism>
<protein>
    <submittedName>
        <fullName evidence="2">Unannotated protein</fullName>
    </submittedName>
</protein>
<dbReference type="InterPro" id="IPR038536">
    <property type="entry name" value="Alkyl/aryl-sulf_dimr_sf"/>
</dbReference>
<dbReference type="Pfam" id="PF00753">
    <property type="entry name" value="Lactamase_B"/>
    <property type="match status" value="1"/>
</dbReference>
<dbReference type="AlphaFoldDB" id="A0A6J6D240"/>
<dbReference type="Pfam" id="PF14863">
    <property type="entry name" value="Alkyl_sulf_dimr"/>
    <property type="match status" value="1"/>
</dbReference>
<dbReference type="PANTHER" id="PTHR43223:SF2">
    <property type="entry name" value="METALLO-BETA-LACTAMASE DOMAIN-CONTAINING PROTEIN"/>
    <property type="match status" value="1"/>
</dbReference>
<dbReference type="SUPFAM" id="SSF56281">
    <property type="entry name" value="Metallo-hydrolase/oxidoreductase"/>
    <property type="match status" value="1"/>
</dbReference>
<dbReference type="InterPro" id="IPR036866">
    <property type="entry name" value="RibonucZ/Hydroxyglut_hydro"/>
</dbReference>
<dbReference type="GO" id="GO:0046983">
    <property type="term" value="F:protein dimerization activity"/>
    <property type="evidence" value="ECO:0007669"/>
    <property type="project" value="InterPro"/>
</dbReference>
<dbReference type="Gene3D" id="1.25.40.880">
    <property type="entry name" value="Alkyl sulfatase, dimerisation domain"/>
    <property type="match status" value="1"/>
</dbReference>
<dbReference type="InterPro" id="IPR052195">
    <property type="entry name" value="Bact_Alkyl/Aryl-Sulfatase"/>
</dbReference>
<dbReference type="EMBL" id="CAEZTI010000014">
    <property type="protein sequence ID" value="CAB4557395.1"/>
    <property type="molecule type" value="Genomic_DNA"/>
</dbReference>
<feature type="domain" description="Metallo-beta-lactamase" evidence="1">
    <location>
        <begin position="22"/>
        <end position="259"/>
    </location>
</feature>
<name>A0A6J6D240_9ZZZZ</name>
<reference evidence="2" key="1">
    <citation type="submission" date="2020-05" db="EMBL/GenBank/DDBJ databases">
        <authorList>
            <person name="Chiriac C."/>
            <person name="Salcher M."/>
            <person name="Ghai R."/>
            <person name="Kavagutti S V."/>
        </authorList>
    </citation>
    <scope>NUCLEOTIDE SEQUENCE</scope>
</reference>
<sequence length="441" mass="48492">MADLIGLSTKIVDSGIADQPVNRTTGELSEIADKLAMVESFSHVVTWDSGDGLVCFDTSHVNSGQQVVDSIRSWSTDPFNALVYTHGHSDHVGGSVAFGANARALGHQAPRVIAHKNVQRRFDRYRYTNDWNVAINARQFGGIRGDLNNALNDLRPASGGPRLSNFIPENTLETTETVDRFASMTFGDTVVEFHHGRGETDDHLWSWFPEKKWVATGDFVIWNFPNAGNPQKVQRWPIEWAESLRAIIAKGPELLLPAHGLPIAGKERIARVLDEIASALEYLVASTVEMMNAGETLNTIIHSVKIPDATLGKPYLRPLYDEPEFVVRNIWRQFGGWWDGAPSRLKPSTDESVGTEIARLSGGAEVLMARAKELAASGDLRLACHLADFAGWAAPDDPDIHASRSEIYEVRRKNEASLMAKGIFKGASRESDSVVKKATGQ</sequence>
<evidence type="ECO:0000259" key="1">
    <source>
        <dbReference type="SMART" id="SM00849"/>
    </source>
</evidence>
<dbReference type="InterPro" id="IPR001279">
    <property type="entry name" value="Metallo-B-lactamas"/>
</dbReference>
<dbReference type="InterPro" id="IPR029228">
    <property type="entry name" value="Alkyl_sulf_dimr"/>
</dbReference>